<dbReference type="EMBL" id="AYRZ02000005">
    <property type="protein sequence ID" value="PHT81023.1"/>
    <property type="molecule type" value="Genomic_DNA"/>
</dbReference>
<reference evidence="1 2" key="2">
    <citation type="journal article" date="2017" name="Genome Biol.">
        <title>New reference genome sequences of hot pepper reveal the massive evolution of plant disease-resistance genes by retroduplication.</title>
        <authorList>
            <person name="Kim S."/>
            <person name="Park J."/>
            <person name="Yeom S.I."/>
            <person name="Kim Y.M."/>
            <person name="Seo E."/>
            <person name="Kim K.T."/>
            <person name="Kim M.S."/>
            <person name="Lee J.M."/>
            <person name="Cheong K."/>
            <person name="Shin H.S."/>
            <person name="Kim S.B."/>
            <person name="Han K."/>
            <person name="Lee J."/>
            <person name="Park M."/>
            <person name="Lee H.A."/>
            <person name="Lee H.Y."/>
            <person name="Lee Y."/>
            <person name="Oh S."/>
            <person name="Lee J.H."/>
            <person name="Choi E."/>
            <person name="Choi E."/>
            <person name="Lee S.E."/>
            <person name="Jeon J."/>
            <person name="Kim H."/>
            <person name="Choi G."/>
            <person name="Song H."/>
            <person name="Lee J."/>
            <person name="Lee S.C."/>
            <person name="Kwon J.K."/>
            <person name="Lee H.Y."/>
            <person name="Koo N."/>
            <person name="Hong Y."/>
            <person name="Kim R.W."/>
            <person name="Kang W.H."/>
            <person name="Huh J.H."/>
            <person name="Kang B.C."/>
            <person name="Yang T.J."/>
            <person name="Lee Y.H."/>
            <person name="Bennetzen J.L."/>
            <person name="Choi D."/>
        </authorList>
    </citation>
    <scope>NUCLEOTIDE SEQUENCE [LARGE SCALE GENOMIC DNA]</scope>
    <source>
        <strain evidence="2">cv. CM334</strain>
    </source>
</reference>
<dbReference type="STRING" id="4072.A0A2G2ZG95"/>
<dbReference type="AlphaFoldDB" id="A0A2G2ZG95"/>
<dbReference type="Proteomes" id="UP000222542">
    <property type="component" value="Unassembled WGS sequence"/>
</dbReference>
<name>A0A2G2ZG95_CAPAN</name>
<dbReference type="GO" id="GO:0009903">
    <property type="term" value="P:chloroplast avoidance movement"/>
    <property type="evidence" value="ECO:0000318"/>
    <property type="project" value="GO_Central"/>
</dbReference>
<organism evidence="1 2">
    <name type="scientific">Capsicum annuum</name>
    <name type="common">Capsicum pepper</name>
    <dbReference type="NCBI Taxonomy" id="4072"/>
    <lineage>
        <taxon>Eukaryota</taxon>
        <taxon>Viridiplantae</taxon>
        <taxon>Streptophyta</taxon>
        <taxon>Embryophyta</taxon>
        <taxon>Tracheophyta</taxon>
        <taxon>Spermatophyta</taxon>
        <taxon>Magnoliopsida</taxon>
        <taxon>eudicotyledons</taxon>
        <taxon>Gunneridae</taxon>
        <taxon>Pentapetalae</taxon>
        <taxon>asterids</taxon>
        <taxon>lamiids</taxon>
        <taxon>Solanales</taxon>
        <taxon>Solanaceae</taxon>
        <taxon>Solanoideae</taxon>
        <taxon>Capsiceae</taxon>
        <taxon>Capsicum</taxon>
    </lineage>
</organism>
<gene>
    <name evidence="1" type="ORF">T459_14038</name>
</gene>
<comment type="caution">
    <text evidence="1">The sequence shown here is derived from an EMBL/GenBank/DDBJ whole genome shotgun (WGS) entry which is preliminary data.</text>
</comment>
<accession>A0A2G2ZG95</accession>
<keyword evidence="2" id="KW-1185">Reference proteome</keyword>
<evidence type="ECO:0000313" key="2">
    <source>
        <dbReference type="Proteomes" id="UP000222542"/>
    </source>
</evidence>
<reference evidence="1 2" key="1">
    <citation type="journal article" date="2014" name="Nat. Genet.">
        <title>Genome sequence of the hot pepper provides insights into the evolution of pungency in Capsicum species.</title>
        <authorList>
            <person name="Kim S."/>
            <person name="Park M."/>
            <person name="Yeom S.I."/>
            <person name="Kim Y.M."/>
            <person name="Lee J.M."/>
            <person name="Lee H.A."/>
            <person name="Seo E."/>
            <person name="Choi J."/>
            <person name="Cheong K."/>
            <person name="Kim K.T."/>
            <person name="Jung K."/>
            <person name="Lee G.W."/>
            <person name="Oh S.K."/>
            <person name="Bae C."/>
            <person name="Kim S.B."/>
            <person name="Lee H.Y."/>
            <person name="Kim S.Y."/>
            <person name="Kim M.S."/>
            <person name="Kang B.C."/>
            <person name="Jo Y.D."/>
            <person name="Yang H.B."/>
            <person name="Jeong H.J."/>
            <person name="Kang W.H."/>
            <person name="Kwon J.K."/>
            <person name="Shin C."/>
            <person name="Lim J.Y."/>
            <person name="Park J.H."/>
            <person name="Huh J.H."/>
            <person name="Kim J.S."/>
            <person name="Kim B.D."/>
            <person name="Cohen O."/>
            <person name="Paran I."/>
            <person name="Suh M.C."/>
            <person name="Lee S.B."/>
            <person name="Kim Y.K."/>
            <person name="Shin Y."/>
            <person name="Noh S.J."/>
            <person name="Park J."/>
            <person name="Seo Y.S."/>
            <person name="Kwon S.Y."/>
            <person name="Kim H.A."/>
            <person name="Park J.M."/>
            <person name="Kim H.J."/>
            <person name="Choi S.B."/>
            <person name="Bosland P.W."/>
            <person name="Reeves G."/>
            <person name="Jo S.H."/>
            <person name="Lee B.W."/>
            <person name="Cho H.T."/>
            <person name="Choi H.S."/>
            <person name="Lee M.S."/>
            <person name="Yu Y."/>
            <person name="Do Choi Y."/>
            <person name="Park B.S."/>
            <person name="van Deynze A."/>
            <person name="Ashrafi H."/>
            <person name="Hill T."/>
            <person name="Kim W.T."/>
            <person name="Pai H.S."/>
            <person name="Ahn H.K."/>
            <person name="Yeam I."/>
            <person name="Giovannoni J.J."/>
            <person name="Rose J.K."/>
            <person name="Sorensen I."/>
            <person name="Lee S.J."/>
            <person name="Kim R.W."/>
            <person name="Choi I.Y."/>
            <person name="Choi B.S."/>
            <person name="Lim J.S."/>
            <person name="Lee Y.H."/>
            <person name="Choi D."/>
        </authorList>
    </citation>
    <scope>NUCLEOTIDE SEQUENCE [LARGE SCALE GENOMIC DNA]</scope>
    <source>
        <strain evidence="2">cv. CM334</strain>
    </source>
</reference>
<protein>
    <submittedName>
        <fullName evidence="1">Uncharacterized protein</fullName>
    </submittedName>
</protein>
<dbReference type="Gene3D" id="3.90.226.10">
    <property type="entry name" value="2-enoyl-CoA Hydratase, Chain A, domain 1"/>
    <property type="match status" value="1"/>
</dbReference>
<evidence type="ECO:0000313" key="1">
    <source>
        <dbReference type="EMBL" id="PHT81023.1"/>
    </source>
</evidence>
<proteinExistence type="predicted"/>
<dbReference type="GO" id="GO:0005829">
    <property type="term" value="C:cytosol"/>
    <property type="evidence" value="ECO:0000318"/>
    <property type="project" value="GO_Central"/>
</dbReference>
<sequence>MSRFSPLARRGTIAPYLWKLPTGKMHGGAMRWYRVATFDETWKPGATGYNCVALQKIDKCELGPWHDAPISRCVIEIGQLGIGSPLRRGLVNYCVPAGEAHLKALELARDINQKLRGNRSLMKLKCVVNDGQNHDKFGAARVELEETKESLQKAKEGGDFMAYCLQSLREELEQTRREIQQLKSTRDVVPKQKVPFADIWAPHDPNPSSFPYHLICTPVLVVGHFLHSFACALMLNFIL</sequence>
<dbReference type="GO" id="GO:0009904">
    <property type="term" value="P:chloroplast accumulation movement"/>
    <property type="evidence" value="ECO:0000318"/>
    <property type="project" value="GO_Central"/>
</dbReference>
<dbReference type="Gramene" id="PHT81023">
    <property type="protein sequence ID" value="PHT81023"/>
    <property type="gene ID" value="T459_14038"/>
</dbReference>